<reference evidence="1 2" key="1">
    <citation type="submission" date="2019-01" db="EMBL/GenBank/DDBJ databases">
        <title>Draft genome sequences of Candidatus Mycoplasma haemohominis SWG34-3 identified from a patient with pyrexia, anemia and liver dysfunction.</title>
        <authorList>
            <person name="Sekizuka T."/>
            <person name="Hattori N."/>
            <person name="Katano H."/>
            <person name="Takuma T."/>
            <person name="Ito T."/>
            <person name="Arai N."/>
            <person name="Yanai R."/>
            <person name="Ishii S."/>
            <person name="Miura Y."/>
            <person name="Tokunaga T."/>
            <person name="Watanabe H."/>
            <person name="Nomura N."/>
            <person name="Eguchi J."/>
            <person name="Arai T."/>
            <person name="Hasegawa H."/>
            <person name="Nakamaki T."/>
            <person name="Wakita T."/>
            <person name="Niki Y."/>
            <person name="Kuroda M."/>
        </authorList>
    </citation>
    <scope>NUCLEOTIDE SEQUENCE [LARGE SCALE GENOMIC DNA]</scope>
    <source>
        <strain evidence="1">SWG34-3</strain>
    </source>
</reference>
<comment type="caution">
    <text evidence="1">The sequence shown here is derived from an EMBL/GenBank/DDBJ whole genome shotgun (WGS) entry which is preliminary data.</text>
</comment>
<evidence type="ECO:0000313" key="1">
    <source>
        <dbReference type="EMBL" id="GCE63185.1"/>
    </source>
</evidence>
<dbReference type="Proteomes" id="UP000324831">
    <property type="component" value="Unassembled WGS sequence"/>
</dbReference>
<protein>
    <submittedName>
        <fullName evidence="1">Uncharacterized protein</fullName>
    </submittedName>
</protein>
<evidence type="ECO:0000313" key="2">
    <source>
        <dbReference type="Proteomes" id="UP000324831"/>
    </source>
</evidence>
<gene>
    <name evidence="1" type="ORF">MHSWG343_01630</name>
</gene>
<proteinExistence type="predicted"/>
<dbReference type="RefSeq" id="WP_216082787.1">
    <property type="nucleotide sequence ID" value="NZ_CACTIB010000008.1"/>
</dbReference>
<dbReference type="EMBL" id="BIMN01000001">
    <property type="protein sequence ID" value="GCE63185.1"/>
    <property type="molecule type" value="Genomic_DNA"/>
</dbReference>
<accession>A0A478FSX8</accession>
<organism evidence="1 2">
    <name type="scientific">Candidatus Mycoplasma haematohominis</name>
    <dbReference type="NCBI Taxonomy" id="1494318"/>
    <lineage>
        <taxon>Bacteria</taxon>
        <taxon>Bacillati</taxon>
        <taxon>Mycoplasmatota</taxon>
        <taxon>Mollicutes</taxon>
        <taxon>Mycoplasmataceae</taxon>
        <taxon>Mycoplasma</taxon>
    </lineage>
</organism>
<sequence length="98" mass="11312">MSTNNNLKKLADKVYKQIKETGYIEKASIEKIIDLSKEDSKTLIKHLIDLESDPNIRKRLCNIYDGYCPAYDSKLELLAVWSSFNISIKKSFNPEDII</sequence>
<name>A0A478FSX8_9MOLU</name>
<dbReference type="AlphaFoldDB" id="A0A478FSX8"/>